<dbReference type="SUPFAM" id="SSF53850">
    <property type="entry name" value="Periplasmic binding protein-like II"/>
    <property type="match status" value="1"/>
</dbReference>
<organism evidence="1 2">
    <name type="scientific">Pseudonocardia kongjuensis</name>
    <dbReference type="NCBI Taxonomy" id="102227"/>
    <lineage>
        <taxon>Bacteria</taxon>
        <taxon>Bacillati</taxon>
        <taxon>Actinomycetota</taxon>
        <taxon>Actinomycetes</taxon>
        <taxon>Pseudonocardiales</taxon>
        <taxon>Pseudonocardiaceae</taxon>
        <taxon>Pseudonocardia</taxon>
    </lineage>
</organism>
<evidence type="ECO:0008006" key="3">
    <source>
        <dbReference type="Google" id="ProtNLM"/>
    </source>
</evidence>
<dbReference type="Proteomes" id="UP001501414">
    <property type="component" value="Unassembled WGS sequence"/>
</dbReference>
<keyword evidence="2" id="KW-1185">Reference proteome</keyword>
<evidence type="ECO:0000313" key="1">
    <source>
        <dbReference type="EMBL" id="GAA1386820.1"/>
    </source>
</evidence>
<dbReference type="Gene3D" id="3.10.105.10">
    <property type="entry name" value="Dipeptide-binding Protein, Domain 3"/>
    <property type="match status" value="1"/>
</dbReference>
<comment type="caution">
    <text evidence="1">The sequence shown here is derived from an EMBL/GenBank/DDBJ whole genome shotgun (WGS) entry which is preliminary data.</text>
</comment>
<dbReference type="RefSeq" id="WP_344021022.1">
    <property type="nucleotide sequence ID" value="NZ_BAAAJK010000007.1"/>
</dbReference>
<gene>
    <name evidence="1" type="ORF">GCM10009613_21410</name>
</gene>
<reference evidence="2" key="1">
    <citation type="journal article" date="2019" name="Int. J. Syst. Evol. Microbiol.">
        <title>The Global Catalogue of Microorganisms (GCM) 10K type strain sequencing project: providing services to taxonomists for standard genome sequencing and annotation.</title>
        <authorList>
            <consortium name="The Broad Institute Genomics Platform"/>
            <consortium name="The Broad Institute Genome Sequencing Center for Infectious Disease"/>
            <person name="Wu L."/>
            <person name="Ma J."/>
        </authorList>
    </citation>
    <scope>NUCLEOTIDE SEQUENCE [LARGE SCALE GENOMIC DNA]</scope>
    <source>
        <strain evidence="2">JCM 11896</strain>
    </source>
</reference>
<protein>
    <recommendedName>
        <fullName evidence="3">Solute-binding protein family 5 domain-containing protein</fullName>
    </recommendedName>
</protein>
<evidence type="ECO:0000313" key="2">
    <source>
        <dbReference type="Proteomes" id="UP001501414"/>
    </source>
</evidence>
<dbReference type="EMBL" id="BAAAJK010000007">
    <property type="protein sequence ID" value="GAA1386820.1"/>
    <property type="molecule type" value="Genomic_DNA"/>
</dbReference>
<sequence length="115" mass="12286">MLAGQYDMFLNSRSYLSDFPDAASTLTSDYTCAGSYAIDQYCSPAYDALVDRLNGTVDPAQRRQLFAEAAGMLTADAVGVMLVHPLNTAVLRGATGFTPDPLQIRPVLPQLIPAG</sequence>
<accession>A0ABP4IBX2</accession>
<name>A0ABP4IBX2_9PSEU</name>
<proteinExistence type="predicted"/>